<keyword evidence="3" id="KW-1185">Reference proteome</keyword>
<sequence length="66" mass="7052">MALTLDLRPGEALSIGDVVIHYEYKSGNAARLHIEAAPSVPVRKAAPDAQQKSAMAQAPTVPIMRK</sequence>
<comment type="caution">
    <text evidence="2">The sequence shown here is derived from an EMBL/GenBank/DDBJ whole genome shotgun (WGS) entry which is preliminary data.</text>
</comment>
<dbReference type="Proteomes" id="UP000306236">
    <property type="component" value="Unassembled WGS sequence"/>
</dbReference>
<evidence type="ECO:0000313" key="2">
    <source>
        <dbReference type="EMBL" id="THJ32402.1"/>
    </source>
</evidence>
<evidence type="ECO:0000256" key="1">
    <source>
        <dbReference type="SAM" id="MobiDB-lite"/>
    </source>
</evidence>
<organism evidence="2 3">
    <name type="scientific">Lampropedia aestuarii</name>
    <dbReference type="NCBI Taxonomy" id="2562762"/>
    <lineage>
        <taxon>Bacteria</taxon>
        <taxon>Pseudomonadati</taxon>
        <taxon>Pseudomonadota</taxon>
        <taxon>Betaproteobacteria</taxon>
        <taxon>Burkholderiales</taxon>
        <taxon>Comamonadaceae</taxon>
        <taxon>Lampropedia</taxon>
    </lineage>
</organism>
<protein>
    <submittedName>
        <fullName evidence="2">Carbon storage regulator</fullName>
    </submittedName>
</protein>
<feature type="region of interest" description="Disordered" evidence="1">
    <location>
        <begin position="43"/>
        <end position="66"/>
    </location>
</feature>
<dbReference type="AlphaFoldDB" id="A0A4V3YWS2"/>
<accession>A0A4V3YWS2</accession>
<reference evidence="2 3" key="1">
    <citation type="submission" date="2019-04" db="EMBL/GenBank/DDBJ databases">
        <title>Lampropedia sp YIM MLB12 draf genome.</title>
        <authorList>
            <person name="Wang Y.-X."/>
        </authorList>
    </citation>
    <scope>NUCLEOTIDE SEQUENCE [LARGE SCALE GENOMIC DNA]</scope>
    <source>
        <strain evidence="2 3">YIM MLB12</strain>
    </source>
</reference>
<evidence type="ECO:0000313" key="3">
    <source>
        <dbReference type="Proteomes" id="UP000306236"/>
    </source>
</evidence>
<proteinExistence type="predicted"/>
<dbReference type="EMBL" id="SSWX01000015">
    <property type="protein sequence ID" value="THJ32402.1"/>
    <property type="molecule type" value="Genomic_DNA"/>
</dbReference>
<name>A0A4V3YWS2_9BURK</name>
<gene>
    <name evidence="2" type="ORF">E8K88_11930</name>
</gene>